<dbReference type="KEGG" id="cee:CENDO_04185"/>
<reference evidence="3 4" key="1">
    <citation type="submission" date="2019-04" db="EMBL/GenBank/DDBJ databases">
        <title>Corynebacterium endometrii sp. nov., isolated from the uterus of a cow with endometritis.</title>
        <authorList>
            <person name="Ballas P."/>
            <person name="Ruckert C."/>
            <person name="Wagener K."/>
            <person name="Drillich M."/>
            <person name="Kaempfer P."/>
            <person name="Busse H.-J."/>
            <person name="Ehling-Schulz M."/>
        </authorList>
    </citation>
    <scope>NUCLEOTIDE SEQUENCE [LARGE SCALE GENOMIC DNA]</scope>
    <source>
        <strain evidence="3 4">LMM-1653</strain>
    </source>
</reference>
<evidence type="ECO:0000256" key="2">
    <source>
        <dbReference type="SAM" id="Phobius"/>
    </source>
</evidence>
<keyword evidence="2" id="KW-0472">Membrane</keyword>
<evidence type="ECO:0000256" key="1">
    <source>
        <dbReference type="SAM" id="MobiDB-lite"/>
    </source>
</evidence>
<keyword evidence="2" id="KW-0812">Transmembrane</keyword>
<evidence type="ECO:0000313" key="3">
    <source>
        <dbReference type="EMBL" id="QCB28128.1"/>
    </source>
</evidence>
<organism evidence="3 4">
    <name type="scientific">Corynebacterium endometrii</name>
    <dbReference type="NCBI Taxonomy" id="2488819"/>
    <lineage>
        <taxon>Bacteria</taxon>
        <taxon>Bacillati</taxon>
        <taxon>Actinomycetota</taxon>
        <taxon>Actinomycetes</taxon>
        <taxon>Mycobacteriales</taxon>
        <taxon>Corynebacteriaceae</taxon>
        <taxon>Corynebacterium</taxon>
    </lineage>
</organism>
<accession>A0A4V1CEH5</accession>
<keyword evidence="2" id="KW-1133">Transmembrane helix</keyword>
<dbReference type="Proteomes" id="UP000296352">
    <property type="component" value="Chromosome"/>
</dbReference>
<keyword evidence="4" id="KW-1185">Reference proteome</keyword>
<feature type="region of interest" description="Disordered" evidence="1">
    <location>
        <begin position="1"/>
        <end position="33"/>
    </location>
</feature>
<proteinExistence type="predicted"/>
<gene>
    <name evidence="3" type="ORF">CENDO_04185</name>
</gene>
<feature type="transmembrane region" description="Helical" evidence="2">
    <location>
        <begin position="41"/>
        <end position="65"/>
    </location>
</feature>
<name>A0A4V1CEH5_9CORY</name>
<evidence type="ECO:0000313" key="4">
    <source>
        <dbReference type="Proteomes" id="UP000296352"/>
    </source>
</evidence>
<protein>
    <submittedName>
        <fullName evidence="3">Uncharacterized protein</fullName>
    </submittedName>
</protein>
<dbReference type="EMBL" id="CP039247">
    <property type="protein sequence ID" value="QCB28128.1"/>
    <property type="molecule type" value="Genomic_DNA"/>
</dbReference>
<dbReference type="AlphaFoldDB" id="A0A4V1CEH5"/>
<sequence length="193" mass="19958">MYAMPHSSQPISQPPGSPASPSGNPANTFGPAKESASTRRLVVGTGIAVLVLAAIAAIVAGAIGLSKPQPQPITENFPSSDSVDAIVPQEVSELTGTYSGAFRNAIQADNPSTWLGAVSITGDEGLLVYPRQGCQVFLSDAQIDNAAVVFKANPLNSKCNPTGTWSFTQTEDGIVAEYVEGGQIIVAAMLTRE</sequence>